<gene>
    <name evidence="1" type="ORF">ER308_14560</name>
</gene>
<organism evidence="1 2">
    <name type="scientific">Egibacter rhizosphaerae</name>
    <dbReference type="NCBI Taxonomy" id="1670831"/>
    <lineage>
        <taxon>Bacteria</taxon>
        <taxon>Bacillati</taxon>
        <taxon>Actinomycetota</taxon>
        <taxon>Nitriliruptoria</taxon>
        <taxon>Egibacterales</taxon>
        <taxon>Egibacteraceae</taxon>
        <taxon>Egibacter</taxon>
    </lineage>
</organism>
<accession>A0A411YHR6</accession>
<name>A0A411YHR6_9ACTN</name>
<proteinExistence type="predicted"/>
<keyword evidence="2" id="KW-1185">Reference proteome</keyword>
<dbReference type="EMBL" id="CP036402">
    <property type="protein sequence ID" value="QBI20659.1"/>
    <property type="molecule type" value="Genomic_DNA"/>
</dbReference>
<dbReference type="AlphaFoldDB" id="A0A411YHR6"/>
<dbReference type="Proteomes" id="UP000291469">
    <property type="component" value="Chromosome"/>
</dbReference>
<dbReference type="OrthoDB" id="4823586at2"/>
<sequence length="383" mass="42204">MGDRMSGVGRGAVRLLAVAGGIALARRVTRSSQWQFAKLGGWSIAGPTAAGWATDFLNAAYFRRPPGLRDVDDLRLAFAILTTRWHRLARPLHAGDVAAFHHAFGVDRFLDTTTSGRGALDRSQLLEGAARLHGDWFPEAYADDERRAWGIVFATTGERAAYRPEDRLRHARVGPLSPPVAPATEQTWHTYPPVEVPDTDATLGALLRPETWPDYASEIGRFTPLRSGGLEGQTFEIEVTGHPTSRTPVFLRAYVTVTRLVSRDDGRALDEYVAELNDGLRRFGRDEPPAVPEGGEPVAAFDLTTHEGHFLGNARNRLLLFEHDGRSYLRAAGTWDPLRWDLAQLYERVGYAAQPAMWGGSVPEESMLHQIGERVAAQLGGPR</sequence>
<evidence type="ECO:0000313" key="1">
    <source>
        <dbReference type="EMBL" id="QBI20659.1"/>
    </source>
</evidence>
<evidence type="ECO:0000313" key="2">
    <source>
        <dbReference type="Proteomes" id="UP000291469"/>
    </source>
</evidence>
<protein>
    <submittedName>
        <fullName evidence="1">Uncharacterized protein</fullName>
    </submittedName>
</protein>
<reference evidence="1 2" key="1">
    <citation type="submission" date="2019-01" db="EMBL/GenBank/DDBJ databases">
        <title>Egibacter rhizosphaerae EGI 80759T.</title>
        <authorList>
            <person name="Chen D.-D."/>
            <person name="Tian Y."/>
            <person name="Jiao J.-Y."/>
            <person name="Zhang X.-T."/>
            <person name="Zhang Y.-G."/>
            <person name="Zhang Y."/>
            <person name="Xiao M."/>
            <person name="Shu W.-S."/>
            <person name="Li W.-J."/>
        </authorList>
    </citation>
    <scope>NUCLEOTIDE SEQUENCE [LARGE SCALE GENOMIC DNA]</scope>
    <source>
        <strain evidence="1 2">EGI 80759</strain>
    </source>
</reference>
<dbReference type="RefSeq" id="WP_131155654.1">
    <property type="nucleotide sequence ID" value="NZ_CP036402.1"/>
</dbReference>
<dbReference type="KEGG" id="erz:ER308_14560"/>